<evidence type="ECO:0000313" key="2">
    <source>
        <dbReference type="EMBL" id="MBP2022699.1"/>
    </source>
</evidence>
<keyword evidence="1" id="KW-0812">Transmembrane</keyword>
<organism evidence="2 3">
    <name type="scientific">Clostridium punense</name>
    <dbReference type="NCBI Taxonomy" id="1054297"/>
    <lineage>
        <taxon>Bacteria</taxon>
        <taxon>Bacillati</taxon>
        <taxon>Bacillota</taxon>
        <taxon>Clostridia</taxon>
        <taxon>Eubacteriales</taxon>
        <taxon>Clostridiaceae</taxon>
        <taxon>Clostridium</taxon>
    </lineage>
</organism>
<reference evidence="2 3" key="1">
    <citation type="submission" date="2021-03" db="EMBL/GenBank/DDBJ databases">
        <title>Genomic Encyclopedia of Type Strains, Phase IV (KMG-IV): sequencing the most valuable type-strain genomes for metagenomic binning, comparative biology and taxonomic classification.</title>
        <authorList>
            <person name="Goeker M."/>
        </authorList>
    </citation>
    <scope>NUCLEOTIDE SEQUENCE [LARGE SCALE GENOMIC DNA]</scope>
    <source>
        <strain evidence="2 3">DSM 28650</strain>
    </source>
</reference>
<dbReference type="Pfam" id="PF10694">
    <property type="entry name" value="DUF2500"/>
    <property type="match status" value="1"/>
</dbReference>
<accession>A0ABS4K7U5</accession>
<dbReference type="InterPro" id="IPR019635">
    <property type="entry name" value="DUF2500"/>
</dbReference>
<keyword evidence="1" id="KW-1133">Transmembrane helix</keyword>
<proteinExistence type="predicted"/>
<dbReference type="RefSeq" id="WP_021283495.1">
    <property type="nucleotide sequence ID" value="NZ_JAGGLL010000019.1"/>
</dbReference>
<sequence length="121" mass="13795">MDLMFNLFPIFFIIIFVIVVGSFIVAAITGVKEWSHNNGQPKLTVNARIVGKRENVTHHNHNSGDHMHHTTSTTYYVTFEVESGDRMEFAVSGNQYGMLIEGDKGKLHFQGSRYLGFERIF</sequence>
<evidence type="ECO:0000256" key="1">
    <source>
        <dbReference type="SAM" id="Phobius"/>
    </source>
</evidence>
<dbReference type="EMBL" id="JAGGLL010000019">
    <property type="protein sequence ID" value="MBP2022699.1"/>
    <property type="molecule type" value="Genomic_DNA"/>
</dbReference>
<keyword evidence="1" id="KW-0472">Membrane</keyword>
<evidence type="ECO:0008006" key="4">
    <source>
        <dbReference type="Google" id="ProtNLM"/>
    </source>
</evidence>
<protein>
    <recommendedName>
        <fullName evidence="4">DUF2500 domain-containing protein</fullName>
    </recommendedName>
</protein>
<dbReference type="Gene3D" id="2.40.50.660">
    <property type="match status" value="1"/>
</dbReference>
<gene>
    <name evidence="2" type="ORF">J2Z44_002522</name>
</gene>
<name>A0ABS4K7U5_9CLOT</name>
<evidence type="ECO:0000313" key="3">
    <source>
        <dbReference type="Proteomes" id="UP001519308"/>
    </source>
</evidence>
<dbReference type="Proteomes" id="UP001519308">
    <property type="component" value="Unassembled WGS sequence"/>
</dbReference>
<keyword evidence="3" id="KW-1185">Reference proteome</keyword>
<feature type="transmembrane region" description="Helical" evidence="1">
    <location>
        <begin position="6"/>
        <end position="28"/>
    </location>
</feature>
<comment type="caution">
    <text evidence="2">The sequence shown here is derived from an EMBL/GenBank/DDBJ whole genome shotgun (WGS) entry which is preliminary data.</text>
</comment>